<dbReference type="GO" id="GO:0043856">
    <property type="term" value="F:anti-sigma factor antagonist activity"/>
    <property type="evidence" value="ECO:0007669"/>
    <property type="project" value="InterPro"/>
</dbReference>
<comment type="similarity">
    <text evidence="1 2">Belongs to the anti-sigma-factor antagonist family.</text>
</comment>
<reference evidence="5" key="1">
    <citation type="submission" date="2016-10" db="EMBL/GenBank/DDBJ databases">
        <authorList>
            <person name="Varghese N."/>
            <person name="Submissions S."/>
        </authorList>
    </citation>
    <scope>NUCLEOTIDE SEQUENCE [LARGE SCALE GENOMIC DNA]</scope>
    <source>
        <strain evidence="5">CGMCC 4.3506</strain>
    </source>
</reference>
<dbReference type="CDD" id="cd07043">
    <property type="entry name" value="STAS_anti-anti-sigma_factors"/>
    <property type="match status" value="1"/>
</dbReference>
<dbReference type="AlphaFoldDB" id="A0A1G8D402"/>
<sequence length="129" mass="13576">MQAYGEVPFRTTSESKGTTVLVHVAGELDHSTAPELAERLGDAVRAVVPPAPVVVDLSGVRFLGAQGIGLLLDHQDLCLRRGSALVVVANTAPVLRPLEVLELTTVLGVRSSVPEIPAQPVAGRLGERR</sequence>
<dbReference type="Pfam" id="PF01740">
    <property type="entry name" value="STAS"/>
    <property type="match status" value="1"/>
</dbReference>
<evidence type="ECO:0000256" key="2">
    <source>
        <dbReference type="RuleBase" id="RU003749"/>
    </source>
</evidence>
<evidence type="ECO:0000256" key="1">
    <source>
        <dbReference type="ARBA" id="ARBA00009013"/>
    </source>
</evidence>
<proteinExistence type="inferred from homology"/>
<dbReference type="Gene3D" id="3.30.750.24">
    <property type="entry name" value="STAS domain"/>
    <property type="match status" value="1"/>
</dbReference>
<dbReference type="InterPro" id="IPR036513">
    <property type="entry name" value="STAS_dom_sf"/>
</dbReference>
<organism evidence="4 5">
    <name type="scientific">Lentzea fradiae</name>
    <dbReference type="NCBI Taxonomy" id="200378"/>
    <lineage>
        <taxon>Bacteria</taxon>
        <taxon>Bacillati</taxon>
        <taxon>Actinomycetota</taxon>
        <taxon>Actinomycetes</taxon>
        <taxon>Pseudonocardiales</taxon>
        <taxon>Pseudonocardiaceae</taxon>
        <taxon>Lentzea</taxon>
    </lineage>
</organism>
<dbReference type="PANTHER" id="PTHR33495">
    <property type="entry name" value="ANTI-SIGMA FACTOR ANTAGONIST TM_1081-RELATED-RELATED"/>
    <property type="match status" value="1"/>
</dbReference>
<dbReference type="PROSITE" id="PS50801">
    <property type="entry name" value="STAS"/>
    <property type="match status" value="1"/>
</dbReference>
<dbReference type="NCBIfam" id="TIGR00377">
    <property type="entry name" value="ant_ant_sig"/>
    <property type="match status" value="1"/>
</dbReference>
<evidence type="ECO:0000313" key="4">
    <source>
        <dbReference type="EMBL" id="SDH52421.1"/>
    </source>
</evidence>
<dbReference type="InterPro" id="IPR002645">
    <property type="entry name" value="STAS_dom"/>
</dbReference>
<dbReference type="EMBL" id="FNCC01000026">
    <property type="protein sequence ID" value="SDH52421.1"/>
    <property type="molecule type" value="Genomic_DNA"/>
</dbReference>
<dbReference type="RefSeq" id="WP_176947140.1">
    <property type="nucleotide sequence ID" value="NZ_FNCC01000026.1"/>
</dbReference>
<dbReference type="PANTHER" id="PTHR33495:SF2">
    <property type="entry name" value="ANTI-SIGMA FACTOR ANTAGONIST TM_1081-RELATED"/>
    <property type="match status" value="1"/>
</dbReference>
<dbReference type="Proteomes" id="UP000199623">
    <property type="component" value="Unassembled WGS sequence"/>
</dbReference>
<evidence type="ECO:0000259" key="3">
    <source>
        <dbReference type="PROSITE" id="PS50801"/>
    </source>
</evidence>
<accession>A0A1G8D402</accession>
<gene>
    <name evidence="4" type="ORF">SAMN05216553_12611</name>
</gene>
<dbReference type="InterPro" id="IPR003658">
    <property type="entry name" value="Anti-sigma_ant"/>
</dbReference>
<dbReference type="STRING" id="200378.SAMN05216553_12611"/>
<dbReference type="SUPFAM" id="SSF52091">
    <property type="entry name" value="SpoIIaa-like"/>
    <property type="match status" value="1"/>
</dbReference>
<feature type="domain" description="STAS" evidence="3">
    <location>
        <begin position="9"/>
        <end position="108"/>
    </location>
</feature>
<protein>
    <recommendedName>
        <fullName evidence="2">Anti-sigma factor antagonist</fullName>
    </recommendedName>
</protein>
<evidence type="ECO:0000313" key="5">
    <source>
        <dbReference type="Proteomes" id="UP000199623"/>
    </source>
</evidence>
<keyword evidence="5" id="KW-1185">Reference proteome</keyword>
<name>A0A1G8D402_9PSEU</name>